<dbReference type="Proteomes" id="UP001501009">
    <property type="component" value="Unassembled WGS sequence"/>
</dbReference>
<evidence type="ECO:0000313" key="2">
    <source>
        <dbReference type="Proteomes" id="UP001501009"/>
    </source>
</evidence>
<accession>A0ABP7JBV3</accession>
<dbReference type="EMBL" id="BAABDE010000038">
    <property type="protein sequence ID" value="GAA3839313.1"/>
    <property type="molecule type" value="Genomic_DNA"/>
</dbReference>
<keyword evidence="2" id="KW-1185">Reference proteome</keyword>
<name>A0ABP7JBV3_9ACTN</name>
<gene>
    <name evidence="1" type="ORF">GCM10022403_084530</name>
</gene>
<reference evidence="2" key="1">
    <citation type="journal article" date="2019" name="Int. J. Syst. Evol. Microbiol.">
        <title>The Global Catalogue of Microorganisms (GCM) 10K type strain sequencing project: providing services to taxonomists for standard genome sequencing and annotation.</title>
        <authorList>
            <consortium name="The Broad Institute Genomics Platform"/>
            <consortium name="The Broad Institute Genome Sequencing Center for Infectious Disease"/>
            <person name="Wu L."/>
            <person name="Ma J."/>
        </authorList>
    </citation>
    <scope>NUCLEOTIDE SEQUENCE [LARGE SCALE GENOMIC DNA]</scope>
    <source>
        <strain evidence="2">JCM 17138</strain>
    </source>
</reference>
<protein>
    <submittedName>
        <fullName evidence="1">Uncharacterized protein</fullName>
    </submittedName>
</protein>
<organism evidence="1 2">
    <name type="scientific">Streptomyces coacervatus</name>
    <dbReference type="NCBI Taxonomy" id="647381"/>
    <lineage>
        <taxon>Bacteria</taxon>
        <taxon>Bacillati</taxon>
        <taxon>Actinomycetota</taxon>
        <taxon>Actinomycetes</taxon>
        <taxon>Kitasatosporales</taxon>
        <taxon>Streptomycetaceae</taxon>
        <taxon>Streptomyces</taxon>
    </lineage>
</organism>
<comment type="caution">
    <text evidence="1">The sequence shown here is derived from an EMBL/GenBank/DDBJ whole genome shotgun (WGS) entry which is preliminary data.</text>
</comment>
<evidence type="ECO:0000313" key="1">
    <source>
        <dbReference type="EMBL" id="GAA3839313.1"/>
    </source>
</evidence>
<sequence length="65" mass="7041">MTRSPNRPPPVAPMVELGLEPRHGRIALLAGKQVAQVLANLGIGVTCRPLIMSFTRNEPHPTDFA</sequence>
<proteinExistence type="predicted"/>